<dbReference type="EMBL" id="MJFZ01000729">
    <property type="protein sequence ID" value="RAW25636.1"/>
    <property type="molecule type" value="Genomic_DNA"/>
</dbReference>
<evidence type="ECO:0000313" key="3">
    <source>
        <dbReference type="EMBL" id="KAG2890121.1"/>
    </source>
</evidence>
<dbReference type="VEuPathDB" id="FungiDB:PC110_g17946"/>
<gene>
    <name evidence="6" type="ORF">PC110_g17946</name>
    <name evidence="2" type="ORF">PC113_g21573</name>
    <name evidence="3" type="ORF">PC115_g19557</name>
    <name evidence="4" type="ORF">PC117_g23662</name>
    <name evidence="5" type="ORF">PC118_g21080</name>
</gene>
<dbReference type="EMBL" id="RCMG01001424">
    <property type="protein sequence ID" value="KAG2827751.1"/>
    <property type="molecule type" value="Genomic_DNA"/>
</dbReference>
<accession>A0A329RPJ9</accession>
<evidence type="ECO:0000313" key="7">
    <source>
        <dbReference type="Proteomes" id="UP000251314"/>
    </source>
</evidence>
<sequence length="95" mass="10772">MSVGTTHRCSPRKRQSREAEANAMSAQWPHDMMESWRHEKVALELRILDAEAERDRNSEASKIMQKFQAGQLQGLRATLSQAQAVHRTDAPRSAT</sequence>
<dbReference type="Proteomes" id="UP000735874">
    <property type="component" value="Unassembled WGS sequence"/>
</dbReference>
<evidence type="ECO:0000313" key="2">
    <source>
        <dbReference type="EMBL" id="KAG2827751.1"/>
    </source>
</evidence>
<dbReference type="Proteomes" id="UP000736787">
    <property type="component" value="Unassembled WGS sequence"/>
</dbReference>
<evidence type="ECO:0000313" key="6">
    <source>
        <dbReference type="EMBL" id="RAW25636.1"/>
    </source>
</evidence>
<feature type="region of interest" description="Disordered" evidence="1">
    <location>
        <begin position="1"/>
        <end position="26"/>
    </location>
</feature>
<reference evidence="2" key="2">
    <citation type="submission" date="2018-10" db="EMBL/GenBank/DDBJ databases">
        <title>Effector identification in a new, highly contiguous assembly of the strawberry crown rot pathogen Phytophthora cactorum.</title>
        <authorList>
            <person name="Armitage A.D."/>
            <person name="Nellist C.F."/>
            <person name="Bates H."/>
            <person name="Vickerstaff R.J."/>
            <person name="Harrison R.J."/>
        </authorList>
    </citation>
    <scope>NUCLEOTIDE SEQUENCE</scope>
    <source>
        <strain evidence="2">15-7</strain>
        <strain evidence="3">4032</strain>
        <strain evidence="4">4040</strain>
        <strain evidence="5">P415</strain>
    </source>
</reference>
<evidence type="ECO:0000313" key="5">
    <source>
        <dbReference type="EMBL" id="KAG2963073.1"/>
    </source>
</evidence>
<dbReference type="EMBL" id="RCMK01001463">
    <property type="protein sequence ID" value="KAG2893842.1"/>
    <property type="molecule type" value="Genomic_DNA"/>
</dbReference>
<dbReference type="Proteomes" id="UP000774804">
    <property type="component" value="Unassembled WGS sequence"/>
</dbReference>
<dbReference type="OrthoDB" id="117882at2759"/>
<keyword evidence="7" id="KW-1185">Reference proteome</keyword>
<comment type="caution">
    <text evidence="6">The sequence shown here is derived from an EMBL/GenBank/DDBJ whole genome shotgun (WGS) entry which is preliminary data.</text>
</comment>
<dbReference type="EMBL" id="RCMI01001127">
    <property type="protein sequence ID" value="KAG2890121.1"/>
    <property type="molecule type" value="Genomic_DNA"/>
</dbReference>
<dbReference type="Proteomes" id="UP000697107">
    <property type="component" value="Unassembled WGS sequence"/>
</dbReference>
<reference evidence="6 7" key="1">
    <citation type="submission" date="2018-01" db="EMBL/GenBank/DDBJ databases">
        <title>Draft genome of the strawberry crown rot pathogen Phytophthora cactorum.</title>
        <authorList>
            <person name="Armitage A.D."/>
            <person name="Lysoe E."/>
            <person name="Nellist C.F."/>
            <person name="Harrison R.J."/>
            <person name="Brurberg M.B."/>
        </authorList>
    </citation>
    <scope>NUCLEOTIDE SEQUENCE [LARGE SCALE GENOMIC DNA]</scope>
    <source>
        <strain evidence="6 7">10300</strain>
    </source>
</reference>
<organism evidence="6 7">
    <name type="scientific">Phytophthora cactorum</name>
    <dbReference type="NCBI Taxonomy" id="29920"/>
    <lineage>
        <taxon>Eukaryota</taxon>
        <taxon>Sar</taxon>
        <taxon>Stramenopiles</taxon>
        <taxon>Oomycota</taxon>
        <taxon>Peronosporomycetes</taxon>
        <taxon>Peronosporales</taxon>
        <taxon>Peronosporaceae</taxon>
        <taxon>Phytophthora</taxon>
    </lineage>
</organism>
<evidence type="ECO:0000313" key="4">
    <source>
        <dbReference type="EMBL" id="KAG2893842.1"/>
    </source>
</evidence>
<dbReference type="EMBL" id="RCML01001377">
    <property type="protein sequence ID" value="KAG2963073.1"/>
    <property type="molecule type" value="Genomic_DNA"/>
</dbReference>
<proteinExistence type="predicted"/>
<dbReference type="AlphaFoldDB" id="A0A329RPJ9"/>
<dbReference type="Proteomes" id="UP000251314">
    <property type="component" value="Unassembled WGS sequence"/>
</dbReference>
<evidence type="ECO:0000256" key="1">
    <source>
        <dbReference type="SAM" id="MobiDB-lite"/>
    </source>
</evidence>
<name>A0A329RPJ9_9STRA</name>
<protein>
    <submittedName>
        <fullName evidence="6">Uncharacterized protein</fullName>
    </submittedName>
</protein>